<name>A0A840YMX5_9SPHN</name>
<keyword evidence="1" id="KW-0808">Transferase</keyword>
<dbReference type="InterPro" id="IPR016181">
    <property type="entry name" value="Acyl_CoA_acyltransferase"/>
</dbReference>
<dbReference type="PANTHER" id="PTHR43877">
    <property type="entry name" value="AMINOALKYLPHOSPHONATE N-ACETYLTRANSFERASE-RELATED-RELATED"/>
    <property type="match status" value="1"/>
</dbReference>
<evidence type="ECO:0000259" key="3">
    <source>
        <dbReference type="PROSITE" id="PS51186"/>
    </source>
</evidence>
<dbReference type="RefSeq" id="WP_184088145.1">
    <property type="nucleotide sequence ID" value="NZ_JACIJF010000007.1"/>
</dbReference>
<evidence type="ECO:0000313" key="4">
    <source>
        <dbReference type="EMBL" id="MBB5711366.1"/>
    </source>
</evidence>
<feature type="domain" description="N-acetyltransferase" evidence="3">
    <location>
        <begin position="2"/>
        <end position="168"/>
    </location>
</feature>
<organism evidence="4 5">
    <name type="scientific">Sphingomonas xinjiangensis</name>
    <dbReference type="NCBI Taxonomy" id="643568"/>
    <lineage>
        <taxon>Bacteria</taxon>
        <taxon>Pseudomonadati</taxon>
        <taxon>Pseudomonadota</taxon>
        <taxon>Alphaproteobacteria</taxon>
        <taxon>Sphingomonadales</taxon>
        <taxon>Sphingomonadaceae</taxon>
        <taxon>Sphingomonas</taxon>
    </lineage>
</organism>
<accession>A0A840YMX5</accession>
<sequence length="168" mass="18430">MIRYRDASAADLPAIDAIFRTSFVATFGSLYKPDDLAAFLGGFTPEAWAAELARPGMAARLAEDEAGAIGFCKIGPVSLPVEPGPPTIELRQLYLLERGQGTGAAQALMDWAIGKARTQGGARLVLSVYVDNHRARRFYERHGFVEIGRYEFRVGNHIDDDRLMSLTL</sequence>
<protein>
    <submittedName>
        <fullName evidence="4">Ribosomal protein S18 acetylase RimI-like enzyme</fullName>
    </submittedName>
</protein>
<evidence type="ECO:0000256" key="1">
    <source>
        <dbReference type="ARBA" id="ARBA00022679"/>
    </source>
</evidence>
<keyword evidence="2" id="KW-0012">Acyltransferase</keyword>
<evidence type="ECO:0000313" key="5">
    <source>
        <dbReference type="Proteomes" id="UP000527143"/>
    </source>
</evidence>
<evidence type="ECO:0000256" key="2">
    <source>
        <dbReference type="ARBA" id="ARBA00023315"/>
    </source>
</evidence>
<dbReference type="EMBL" id="JACIJF010000007">
    <property type="protein sequence ID" value="MBB5711366.1"/>
    <property type="molecule type" value="Genomic_DNA"/>
</dbReference>
<dbReference type="GO" id="GO:0016747">
    <property type="term" value="F:acyltransferase activity, transferring groups other than amino-acyl groups"/>
    <property type="evidence" value="ECO:0007669"/>
    <property type="project" value="InterPro"/>
</dbReference>
<dbReference type="GO" id="GO:0005840">
    <property type="term" value="C:ribosome"/>
    <property type="evidence" value="ECO:0007669"/>
    <property type="project" value="UniProtKB-KW"/>
</dbReference>
<keyword evidence="4" id="KW-0687">Ribonucleoprotein</keyword>
<dbReference type="Proteomes" id="UP000527143">
    <property type="component" value="Unassembled WGS sequence"/>
</dbReference>
<reference evidence="4 5" key="1">
    <citation type="submission" date="2020-08" db="EMBL/GenBank/DDBJ databases">
        <title>Genomic Encyclopedia of Type Strains, Phase IV (KMG-IV): sequencing the most valuable type-strain genomes for metagenomic binning, comparative biology and taxonomic classification.</title>
        <authorList>
            <person name="Goeker M."/>
        </authorList>
    </citation>
    <scope>NUCLEOTIDE SEQUENCE [LARGE SCALE GENOMIC DNA]</scope>
    <source>
        <strain evidence="4 5">DSM 26736</strain>
    </source>
</reference>
<keyword evidence="4" id="KW-0689">Ribosomal protein</keyword>
<dbReference type="SUPFAM" id="SSF55729">
    <property type="entry name" value="Acyl-CoA N-acyltransferases (Nat)"/>
    <property type="match status" value="1"/>
</dbReference>
<dbReference type="InterPro" id="IPR050832">
    <property type="entry name" value="Bact_Acetyltransf"/>
</dbReference>
<comment type="caution">
    <text evidence="4">The sequence shown here is derived from an EMBL/GenBank/DDBJ whole genome shotgun (WGS) entry which is preliminary data.</text>
</comment>
<gene>
    <name evidence="4" type="ORF">FHT02_002610</name>
</gene>
<dbReference type="InterPro" id="IPR000182">
    <property type="entry name" value="GNAT_dom"/>
</dbReference>
<dbReference type="Pfam" id="PF00583">
    <property type="entry name" value="Acetyltransf_1"/>
    <property type="match status" value="1"/>
</dbReference>
<dbReference type="Gene3D" id="3.40.630.30">
    <property type="match status" value="1"/>
</dbReference>
<dbReference type="PANTHER" id="PTHR43877:SF2">
    <property type="entry name" value="AMINOALKYLPHOSPHONATE N-ACETYLTRANSFERASE-RELATED"/>
    <property type="match status" value="1"/>
</dbReference>
<dbReference type="AlphaFoldDB" id="A0A840YMX5"/>
<dbReference type="PROSITE" id="PS51186">
    <property type="entry name" value="GNAT"/>
    <property type="match status" value="1"/>
</dbReference>
<keyword evidence="5" id="KW-1185">Reference proteome</keyword>
<proteinExistence type="predicted"/>